<keyword evidence="2" id="KW-1185">Reference proteome</keyword>
<evidence type="ECO:0000313" key="1">
    <source>
        <dbReference type="EMBL" id="MBW0562651.1"/>
    </source>
</evidence>
<dbReference type="AlphaFoldDB" id="A0A9Q3JIM9"/>
<proteinExistence type="predicted"/>
<organism evidence="1 2">
    <name type="scientific">Austropuccinia psidii MF-1</name>
    <dbReference type="NCBI Taxonomy" id="1389203"/>
    <lineage>
        <taxon>Eukaryota</taxon>
        <taxon>Fungi</taxon>
        <taxon>Dikarya</taxon>
        <taxon>Basidiomycota</taxon>
        <taxon>Pucciniomycotina</taxon>
        <taxon>Pucciniomycetes</taxon>
        <taxon>Pucciniales</taxon>
        <taxon>Sphaerophragmiaceae</taxon>
        <taxon>Austropuccinia</taxon>
    </lineage>
</organism>
<gene>
    <name evidence="1" type="ORF">O181_102366</name>
</gene>
<evidence type="ECO:0000313" key="2">
    <source>
        <dbReference type="Proteomes" id="UP000765509"/>
    </source>
</evidence>
<sequence>MEDSRTTTSFQRLARAFYTLIESQDTDISAIPLVRSEQLPTGSSRDIPASVQELVYGIKEARGKSRVNQWRLTSRCTMVSIKSCFSHVSVTLLSLDLVGHITSASRQRQLSLKAQTHFNTICRIRVISPDWLPPPRRLACLHAHTALHMRLQHCPPFPSSPLLTLSHPRPYHPYACVVPSRNASNTDSHP</sequence>
<protein>
    <submittedName>
        <fullName evidence="1">Uncharacterized protein</fullName>
    </submittedName>
</protein>
<dbReference type="Proteomes" id="UP000765509">
    <property type="component" value="Unassembled WGS sequence"/>
</dbReference>
<dbReference type="EMBL" id="AVOT02072931">
    <property type="protein sequence ID" value="MBW0562651.1"/>
    <property type="molecule type" value="Genomic_DNA"/>
</dbReference>
<reference evidence="1" key="1">
    <citation type="submission" date="2021-03" db="EMBL/GenBank/DDBJ databases">
        <title>Draft genome sequence of rust myrtle Austropuccinia psidii MF-1, a brazilian biotype.</title>
        <authorList>
            <person name="Quecine M.C."/>
            <person name="Pachon D.M.R."/>
            <person name="Bonatelli M.L."/>
            <person name="Correr F.H."/>
            <person name="Franceschini L.M."/>
            <person name="Leite T.F."/>
            <person name="Margarido G.R.A."/>
            <person name="Almeida C.A."/>
            <person name="Ferrarezi J.A."/>
            <person name="Labate C.A."/>
        </authorList>
    </citation>
    <scope>NUCLEOTIDE SEQUENCE</scope>
    <source>
        <strain evidence="1">MF-1</strain>
    </source>
</reference>
<comment type="caution">
    <text evidence="1">The sequence shown here is derived from an EMBL/GenBank/DDBJ whole genome shotgun (WGS) entry which is preliminary data.</text>
</comment>
<name>A0A9Q3JIM9_9BASI</name>
<accession>A0A9Q3JIM9</accession>